<dbReference type="KEGG" id="spir:CWM47_09855"/>
<feature type="signal peptide" evidence="1">
    <location>
        <begin position="1"/>
        <end position="28"/>
    </location>
</feature>
<organism evidence="2 3">
    <name type="scientific">Spirosoma pollinicola</name>
    <dbReference type="NCBI Taxonomy" id="2057025"/>
    <lineage>
        <taxon>Bacteria</taxon>
        <taxon>Pseudomonadati</taxon>
        <taxon>Bacteroidota</taxon>
        <taxon>Cytophagia</taxon>
        <taxon>Cytophagales</taxon>
        <taxon>Cytophagaceae</taxon>
        <taxon>Spirosoma</taxon>
    </lineage>
</organism>
<dbReference type="Proteomes" id="UP000232883">
    <property type="component" value="Chromosome"/>
</dbReference>
<proteinExistence type="predicted"/>
<evidence type="ECO:0000256" key="1">
    <source>
        <dbReference type="SAM" id="SignalP"/>
    </source>
</evidence>
<gene>
    <name evidence="2" type="ORF">CWM47_09855</name>
</gene>
<protein>
    <submittedName>
        <fullName evidence="2">Uncharacterized protein</fullName>
    </submittedName>
</protein>
<evidence type="ECO:0000313" key="2">
    <source>
        <dbReference type="EMBL" id="AUD02094.1"/>
    </source>
</evidence>
<dbReference type="CDD" id="cd12871">
    <property type="entry name" value="Bacuni_01323_like"/>
    <property type="match status" value="1"/>
</dbReference>
<accession>A0A2K8YWY7</accession>
<reference evidence="2 3" key="1">
    <citation type="submission" date="2017-11" db="EMBL/GenBank/DDBJ databases">
        <title>Taxonomic description and genome sequences of Spirosoma HA7 sp. nov., isolated from pollen microhabitat of Corylus avellana.</title>
        <authorList>
            <person name="Ambika Manirajan B."/>
            <person name="Suarez C."/>
            <person name="Ratering S."/>
            <person name="Geissler-Plaum R."/>
            <person name="Cardinale M."/>
            <person name="Sylvia S."/>
        </authorList>
    </citation>
    <scope>NUCLEOTIDE SEQUENCE [LARGE SCALE GENOMIC DNA]</scope>
    <source>
        <strain evidence="2 3">HA7</strain>
    </source>
</reference>
<keyword evidence="1" id="KW-0732">Signal</keyword>
<keyword evidence="3" id="KW-1185">Reference proteome</keyword>
<feature type="chain" id="PRO_5014772112" evidence="1">
    <location>
        <begin position="29"/>
        <end position="279"/>
    </location>
</feature>
<evidence type="ECO:0000313" key="3">
    <source>
        <dbReference type="Proteomes" id="UP000232883"/>
    </source>
</evidence>
<dbReference type="AlphaFoldDB" id="A0A2K8YWY7"/>
<dbReference type="Gene3D" id="2.40.160.190">
    <property type="match status" value="1"/>
</dbReference>
<sequence>MKQTTNTMTKVAMLFVAMTLLCITCQQRVEPASGCRLTINENTDTYVYQFDEAGKLTAIHTSTAGGEADFRYTYQGNKATIDVTYPTSTWLRITYDLSLNPDGYAVTAQQTMCNQLADGTRHESVTATHTFAYDAQGYLIDHQADEFSYPLGAATLTRHSEAHLTYQNGNPVTIDMELSSSGTAQPARTIVNRYGQQANPLKTPFLLEFNPFGFSISRYLQPFLGKPAQHLLTASDNQQAGRPTTSTAYTYQFDPGKNLIGVNRTGVYSINSSLDNIWP</sequence>
<dbReference type="EMBL" id="CP025096">
    <property type="protein sequence ID" value="AUD02094.1"/>
    <property type="molecule type" value="Genomic_DNA"/>
</dbReference>
<name>A0A2K8YWY7_9BACT</name>